<accession>A0ABW9KK03</accession>
<dbReference type="Gene3D" id="1.10.3300.10">
    <property type="entry name" value="Jann2411-like domain"/>
    <property type="match status" value="1"/>
</dbReference>
<feature type="domain" description="Zinc finger CGNR" evidence="1">
    <location>
        <begin position="132"/>
        <end position="175"/>
    </location>
</feature>
<dbReference type="InterPro" id="IPR023286">
    <property type="entry name" value="ABATE_dom_sf"/>
</dbReference>
<protein>
    <submittedName>
        <fullName evidence="2">CGNR zinc finger domain-containing protein</fullName>
    </submittedName>
</protein>
<dbReference type="Pfam" id="PF11706">
    <property type="entry name" value="zf-CGNR"/>
    <property type="match status" value="1"/>
</dbReference>
<dbReference type="EMBL" id="JBJYXY010000001">
    <property type="protein sequence ID" value="MFN2976081.1"/>
    <property type="molecule type" value="Genomic_DNA"/>
</dbReference>
<dbReference type="PANTHER" id="PTHR35525:SF3">
    <property type="entry name" value="BLL6575 PROTEIN"/>
    <property type="match status" value="1"/>
</dbReference>
<keyword evidence="3" id="KW-1185">Reference proteome</keyword>
<dbReference type="InterPro" id="IPR010852">
    <property type="entry name" value="ABATE"/>
</dbReference>
<organism evidence="2 3">
    <name type="scientific">Terriglobus aquaticus</name>
    <dbReference type="NCBI Taxonomy" id="940139"/>
    <lineage>
        <taxon>Bacteria</taxon>
        <taxon>Pseudomonadati</taxon>
        <taxon>Acidobacteriota</taxon>
        <taxon>Terriglobia</taxon>
        <taxon>Terriglobales</taxon>
        <taxon>Acidobacteriaceae</taxon>
        <taxon>Terriglobus</taxon>
    </lineage>
</organism>
<dbReference type="InterPro" id="IPR021005">
    <property type="entry name" value="Znf_CGNR"/>
</dbReference>
<dbReference type="RefSeq" id="WP_344688095.1">
    <property type="nucleotide sequence ID" value="NZ_BAABBH010000001.1"/>
</dbReference>
<dbReference type="PANTHER" id="PTHR35525">
    <property type="entry name" value="BLL6575 PROTEIN"/>
    <property type="match status" value="1"/>
</dbReference>
<sequence>MESTEKLNKSIERVLAFLNSRAVGFEKGIDQLRNAEEASRFLAPAFGQQAVISSRALGELRRLRQALLDLVATGWREGAAADALNEIASRSLYTIAFRGDQEIALQPVHEGAALSVLIRDVAGLIEAGQWNRVKHCSDGACSATFFDRSRNRTQRWHSFEICGNKNNVAAHRARHA</sequence>
<evidence type="ECO:0000313" key="2">
    <source>
        <dbReference type="EMBL" id="MFN2976081.1"/>
    </source>
</evidence>
<evidence type="ECO:0000313" key="3">
    <source>
        <dbReference type="Proteomes" id="UP001634747"/>
    </source>
</evidence>
<evidence type="ECO:0000259" key="1">
    <source>
        <dbReference type="Pfam" id="PF11706"/>
    </source>
</evidence>
<reference evidence="2 3" key="1">
    <citation type="submission" date="2024-12" db="EMBL/GenBank/DDBJ databases">
        <authorList>
            <person name="Lee Y."/>
        </authorList>
    </citation>
    <scope>NUCLEOTIDE SEQUENCE [LARGE SCALE GENOMIC DNA]</scope>
    <source>
        <strain evidence="2 3">03SUJ4</strain>
    </source>
</reference>
<dbReference type="SUPFAM" id="SSF160904">
    <property type="entry name" value="Jann2411-like"/>
    <property type="match status" value="1"/>
</dbReference>
<comment type="caution">
    <text evidence="2">The sequence shown here is derived from an EMBL/GenBank/DDBJ whole genome shotgun (WGS) entry which is preliminary data.</text>
</comment>
<gene>
    <name evidence="2" type="ORF">ACK2TP_09925</name>
</gene>
<proteinExistence type="predicted"/>
<dbReference type="Pfam" id="PF07336">
    <property type="entry name" value="ABATE"/>
    <property type="match status" value="1"/>
</dbReference>
<dbReference type="Proteomes" id="UP001634747">
    <property type="component" value="Unassembled WGS sequence"/>
</dbReference>
<name>A0ABW9KK03_9BACT</name>